<proteinExistence type="predicted"/>
<dbReference type="Proteomes" id="UP000620327">
    <property type="component" value="Unassembled WGS sequence"/>
</dbReference>
<gene>
    <name evidence="1" type="ORF">H8Z83_15765</name>
</gene>
<comment type="caution">
    <text evidence="1">The sequence shown here is derived from an EMBL/GenBank/DDBJ whole genome shotgun (WGS) entry which is preliminary data.</text>
</comment>
<accession>A0A923S8Z1</accession>
<dbReference type="RefSeq" id="WP_187015949.1">
    <property type="nucleotide sequence ID" value="NZ_JACOQI010000021.1"/>
</dbReference>
<organism evidence="1 2">
    <name type="scientific">Dysosmobacter segnis</name>
    <dbReference type="NCBI Taxonomy" id="2763042"/>
    <lineage>
        <taxon>Bacteria</taxon>
        <taxon>Bacillati</taxon>
        <taxon>Bacillota</taxon>
        <taxon>Clostridia</taxon>
        <taxon>Eubacteriales</taxon>
        <taxon>Oscillospiraceae</taxon>
        <taxon>Dysosmobacter</taxon>
    </lineage>
</organism>
<dbReference type="EMBL" id="JACOQI010000021">
    <property type="protein sequence ID" value="MBC5771758.1"/>
    <property type="molecule type" value="Genomic_DNA"/>
</dbReference>
<reference evidence="1" key="1">
    <citation type="submission" date="2020-08" db="EMBL/GenBank/DDBJ databases">
        <title>Genome public.</title>
        <authorList>
            <person name="Liu C."/>
            <person name="Sun Q."/>
        </authorList>
    </citation>
    <scope>NUCLEOTIDE SEQUENCE</scope>
    <source>
        <strain evidence="1">BX15</strain>
    </source>
</reference>
<evidence type="ECO:0000313" key="1">
    <source>
        <dbReference type="EMBL" id="MBC5771758.1"/>
    </source>
</evidence>
<name>A0A923S8Z1_9FIRM</name>
<evidence type="ECO:0000313" key="2">
    <source>
        <dbReference type="Proteomes" id="UP000620327"/>
    </source>
</evidence>
<protein>
    <submittedName>
        <fullName evidence="1">Uncharacterized protein</fullName>
    </submittedName>
</protein>
<dbReference type="AlphaFoldDB" id="A0A923S8Z1"/>
<keyword evidence="2" id="KW-1185">Reference proteome</keyword>
<sequence>MTAAERLQAEKERLLTTTGFYVPPYRMANLMKAAAKIMDIIIKADTNICYEECRFIMAIVDAAIPRVSDQTEECNHDDER</sequence>